<dbReference type="PANTHER" id="PTHR10909:SF250">
    <property type="entry name" value="PEROXISOMAL ACYL-COENZYME A OXIDASE 1"/>
    <property type="match status" value="1"/>
</dbReference>
<dbReference type="InterPro" id="IPR009100">
    <property type="entry name" value="AcylCoA_DH/oxidase_NM_dom_sf"/>
</dbReference>
<dbReference type="Gene3D" id="2.40.110.10">
    <property type="entry name" value="Butyryl-CoA Dehydrogenase, subunit A, domain 2"/>
    <property type="match status" value="1"/>
</dbReference>
<feature type="region of interest" description="Disordered" evidence="1">
    <location>
        <begin position="45"/>
        <end position="64"/>
    </location>
</feature>
<evidence type="ECO:0000256" key="1">
    <source>
        <dbReference type="SAM" id="MobiDB-lite"/>
    </source>
</evidence>
<protein>
    <submittedName>
        <fullName evidence="2">Uncharacterized protein</fullName>
    </submittedName>
</protein>
<reference evidence="2" key="2">
    <citation type="journal article" date="2019" name="IMA Fungus">
        <title>Genome sequencing and comparison of five Tilletia species to identify candidate genes for the detection of regulated species infecting wheat.</title>
        <authorList>
            <person name="Nguyen H.D.T."/>
            <person name="Sultana T."/>
            <person name="Kesanakurti P."/>
            <person name="Hambleton S."/>
        </authorList>
    </citation>
    <scope>NUCLEOTIDE SEQUENCE</scope>
    <source>
        <strain evidence="2">DAOMC 236422</strain>
    </source>
</reference>
<dbReference type="GO" id="GO:0055088">
    <property type="term" value="P:lipid homeostasis"/>
    <property type="evidence" value="ECO:0007669"/>
    <property type="project" value="TreeGrafter"/>
</dbReference>
<gene>
    <name evidence="2" type="ORF">A4X09_0g7655</name>
</gene>
<organism evidence="2 3">
    <name type="scientific">Tilletia walkeri</name>
    <dbReference type="NCBI Taxonomy" id="117179"/>
    <lineage>
        <taxon>Eukaryota</taxon>
        <taxon>Fungi</taxon>
        <taxon>Dikarya</taxon>
        <taxon>Basidiomycota</taxon>
        <taxon>Ustilaginomycotina</taxon>
        <taxon>Exobasidiomycetes</taxon>
        <taxon>Tilletiales</taxon>
        <taxon>Tilletiaceae</taxon>
        <taxon>Tilletia</taxon>
    </lineage>
</organism>
<dbReference type="InterPro" id="IPR012258">
    <property type="entry name" value="Acyl-CoA_oxidase"/>
</dbReference>
<proteinExistence type="predicted"/>
<dbReference type="AlphaFoldDB" id="A0A8X7N2T4"/>
<dbReference type="GO" id="GO:0005777">
    <property type="term" value="C:peroxisome"/>
    <property type="evidence" value="ECO:0007669"/>
    <property type="project" value="InterPro"/>
</dbReference>
<dbReference type="GO" id="GO:0003997">
    <property type="term" value="F:acyl-CoA oxidase activity"/>
    <property type="evidence" value="ECO:0007669"/>
    <property type="project" value="InterPro"/>
</dbReference>
<dbReference type="InterPro" id="IPR046373">
    <property type="entry name" value="Acyl-CoA_Oxase/DH_mid-dom_sf"/>
</dbReference>
<feature type="region of interest" description="Disordered" evidence="1">
    <location>
        <begin position="198"/>
        <end position="246"/>
    </location>
</feature>
<dbReference type="Proteomes" id="UP000078113">
    <property type="component" value="Unassembled WGS sequence"/>
</dbReference>
<accession>A0A8X7N2T4</accession>
<dbReference type="GO" id="GO:0071949">
    <property type="term" value="F:FAD binding"/>
    <property type="evidence" value="ECO:0007669"/>
    <property type="project" value="InterPro"/>
</dbReference>
<feature type="compositionally biased region" description="Polar residues" evidence="1">
    <location>
        <begin position="237"/>
        <end position="246"/>
    </location>
</feature>
<name>A0A8X7N2T4_9BASI</name>
<evidence type="ECO:0000313" key="2">
    <source>
        <dbReference type="EMBL" id="KAE8261502.1"/>
    </source>
</evidence>
<dbReference type="GO" id="GO:0005504">
    <property type="term" value="F:fatty acid binding"/>
    <property type="evidence" value="ECO:0007669"/>
    <property type="project" value="TreeGrafter"/>
</dbReference>
<keyword evidence="3" id="KW-1185">Reference proteome</keyword>
<dbReference type="GO" id="GO:0033540">
    <property type="term" value="P:fatty acid beta-oxidation using acyl-CoA oxidase"/>
    <property type="evidence" value="ECO:0007669"/>
    <property type="project" value="TreeGrafter"/>
</dbReference>
<comment type="caution">
    <text evidence="2">The sequence shown here is derived from an EMBL/GenBank/DDBJ whole genome shotgun (WGS) entry which is preliminary data.</text>
</comment>
<dbReference type="PANTHER" id="PTHR10909">
    <property type="entry name" value="ELECTRON TRANSPORT OXIDOREDUCTASE"/>
    <property type="match status" value="1"/>
</dbReference>
<evidence type="ECO:0000313" key="3">
    <source>
        <dbReference type="Proteomes" id="UP000078113"/>
    </source>
</evidence>
<dbReference type="SUPFAM" id="SSF56645">
    <property type="entry name" value="Acyl-CoA dehydrogenase NM domain-like"/>
    <property type="match status" value="1"/>
</dbReference>
<sequence length="246" mass="26871">MHSTLGHGWSKLEIVEAVLSPDLQSPLSIRWIAFVSVIMRHCGRLPPHRTQTRKQRRRSRDQRHLRQVHQLLHHPLIHPHLDQVVNGDPVVSGLGTTAIHAVVLAQLLIDGKDIGPHLFFVPLRYAEAGKLFSGVNAGDIGPKTYGAFAGLDDNWARFDDYIIPRENMFMKHSQVSKVASTPSLSARRCPTLVSCLSVPKSSTDTDRCPPAASPSPSATPPSVVNSATQTPPPKPTPNAQSSPTHS</sequence>
<dbReference type="EMBL" id="LWDG02000976">
    <property type="protein sequence ID" value="KAE8261502.1"/>
    <property type="molecule type" value="Genomic_DNA"/>
</dbReference>
<reference evidence="2" key="1">
    <citation type="submission" date="2016-04" db="EMBL/GenBank/DDBJ databases">
        <authorList>
            <person name="Nguyen H.D."/>
            <person name="Samba Siva P."/>
            <person name="Cullis J."/>
            <person name="Levesque C.A."/>
            <person name="Hambleton S."/>
        </authorList>
    </citation>
    <scope>NUCLEOTIDE SEQUENCE</scope>
    <source>
        <strain evidence="2">DAOMC 236422</strain>
    </source>
</reference>